<comment type="caution">
    <text evidence="4">The sequence shown here is derived from an EMBL/GenBank/DDBJ whole genome shotgun (WGS) entry which is preliminary data.</text>
</comment>
<dbReference type="PANTHER" id="PTHR31900">
    <property type="entry name" value="F-BOX/RNI SUPERFAMILY PROTEIN-RELATED"/>
    <property type="match status" value="1"/>
</dbReference>
<dbReference type="InterPro" id="IPR055411">
    <property type="entry name" value="LRR_FXL15/At3g58940/PEG3-like"/>
</dbReference>
<dbReference type="SUPFAM" id="SSF81383">
    <property type="entry name" value="F-box domain"/>
    <property type="match status" value="1"/>
</dbReference>
<gene>
    <name evidence="4" type="ORF">SSX86_006965</name>
</gene>
<dbReference type="Pfam" id="PF00646">
    <property type="entry name" value="F-box"/>
    <property type="match status" value="1"/>
</dbReference>
<feature type="domain" description="F-box/LRR-repeat protein 15/At3g58940/PEG3-like LRR" evidence="3">
    <location>
        <begin position="107"/>
        <end position="235"/>
    </location>
</feature>
<dbReference type="EMBL" id="JBCNJP010000008">
    <property type="protein sequence ID" value="KAK9074367.1"/>
    <property type="molecule type" value="Genomic_DNA"/>
</dbReference>
<evidence type="ECO:0000259" key="3">
    <source>
        <dbReference type="Pfam" id="PF24758"/>
    </source>
</evidence>
<dbReference type="SUPFAM" id="SSF52047">
    <property type="entry name" value="RNI-like"/>
    <property type="match status" value="1"/>
</dbReference>
<dbReference type="InterPro" id="IPR050232">
    <property type="entry name" value="FBL13/AtMIF1-like"/>
</dbReference>
<evidence type="ECO:0008006" key="6">
    <source>
        <dbReference type="Google" id="ProtNLM"/>
    </source>
</evidence>
<evidence type="ECO:0000256" key="1">
    <source>
        <dbReference type="SAM" id="MobiDB-lite"/>
    </source>
</evidence>
<dbReference type="Pfam" id="PF24758">
    <property type="entry name" value="LRR_At5g56370"/>
    <property type="match status" value="1"/>
</dbReference>
<dbReference type="Gene3D" id="1.20.1280.50">
    <property type="match status" value="1"/>
</dbReference>
<feature type="domain" description="F-box" evidence="2">
    <location>
        <begin position="10"/>
        <end position="44"/>
    </location>
</feature>
<dbReference type="Proteomes" id="UP001408789">
    <property type="component" value="Unassembled WGS sequence"/>
</dbReference>
<dbReference type="InterPro" id="IPR036047">
    <property type="entry name" value="F-box-like_dom_sf"/>
</dbReference>
<dbReference type="InterPro" id="IPR032675">
    <property type="entry name" value="LRR_dom_sf"/>
</dbReference>
<accession>A0AAP0H7C0</accession>
<dbReference type="Gene3D" id="3.80.10.10">
    <property type="entry name" value="Ribonuclease Inhibitor"/>
    <property type="match status" value="1"/>
</dbReference>
<dbReference type="CDD" id="cd22160">
    <property type="entry name" value="F-box_AtFBL13-like"/>
    <property type="match status" value="1"/>
</dbReference>
<protein>
    <recommendedName>
        <fullName evidence="6">F-box domain-containing protein</fullName>
    </recommendedName>
</protein>
<dbReference type="PANTHER" id="PTHR31900:SF31">
    <property type="entry name" value="F-BOX_LRR-REPEAT PROTEIN 13-LIKE"/>
    <property type="match status" value="1"/>
</dbReference>
<evidence type="ECO:0000259" key="2">
    <source>
        <dbReference type="Pfam" id="PF00646"/>
    </source>
</evidence>
<organism evidence="4 5">
    <name type="scientific">Deinandra increscens subsp. villosa</name>
    <dbReference type="NCBI Taxonomy" id="3103831"/>
    <lineage>
        <taxon>Eukaryota</taxon>
        <taxon>Viridiplantae</taxon>
        <taxon>Streptophyta</taxon>
        <taxon>Embryophyta</taxon>
        <taxon>Tracheophyta</taxon>
        <taxon>Spermatophyta</taxon>
        <taxon>Magnoliopsida</taxon>
        <taxon>eudicotyledons</taxon>
        <taxon>Gunneridae</taxon>
        <taxon>Pentapetalae</taxon>
        <taxon>asterids</taxon>
        <taxon>campanulids</taxon>
        <taxon>Asterales</taxon>
        <taxon>Asteraceae</taxon>
        <taxon>Asteroideae</taxon>
        <taxon>Heliantheae alliance</taxon>
        <taxon>Madieae</taxon>
        <taxon>Madiinae</taxon>
        <taxon>Deinandra</taxon>
    </lineage>
</organism>
<sequence>MSSMNEDDRLSRLPDDISSHILSLMPTKYAVQTSILSKRWRYTWMFVTNLDFDDIHPYHSKIVLSKFVDRAMKHCKSSQIHSFRLNFSKKYVKSSSVSSWIKKAVRLNVCEVDIQVITPELPWSLFTCKTLTKLKIDYGSPRYPVWECLCSVNLPCLKTLDIVVTTKPFVNAFKLISGCPVLESLSLEVTSSKDKKDYVFNIPTLKQLKLRLVRCRSVINKVVLNLPNLEYLFVGGKFDSLLGSLFVVEDLSSLVEASISFHSITFDHLFLELLKAIKGTESLSIEKEPGKYGFESLSSNNVPFTTSLPLSGHSPAFFICAPVNLCSGESHTDATCRHHSPSTHRYHLLPPPPLCPPSTSSFFLLRRRTQTPPAATCPLHHPHLPPPSSILTSTHRKYP</sequence>
<evidence type="ECO:0000313" key="5">
    <source>
        <dbReference type="Proteomes" id="UP001408789"/>
    </source>
</evidence>
<reference evidence="4 5" key="1">
    <citation type="submission" date="2024-04" db="EMBL/GenBank/DDBJ databases">
        <title>The reference genome of an endangered Asteraceae, Deinandra increscens subsp. villosa, native to the Central Coast of California.</title>
        <authorList>
            <person name="Guilliams M."/>
            <person name="Hasenstab-Lehman K."/>
            <person name="Meyer R."/>
            <person name="Mcevoy S."/>
        </authorList>
    </citation>
    <scope>NUCLEOTIDE SEQUENCE [LARGE SCALE GENOMIC DNA]</scope>
    <source>
        <tissue evidence="4">Leaf</tissue>
    </source>
</reference>
<dbReference type="InterPro" id="IPR053781">
    <property type="entry name" value="F-box_AtFBL13-like"/>
</dbReference>
<keyword evidence="5" id="KW-1185">Reference proteome</keyword>
<dbReference type="InterPro" id="IPR001810">
    <property type="entry name" value="F-box_dom"/>
</dbReference>
<proteinExistence type="predicted"/>
<feature type="region of interest" description="Disordered" evidence="1">
    <location>
        <begin position="374"/>
        <end position="399"/>
    </location>
</feature>
<evidence type="ECO:0000313" key="4">
    <source>
        <dbReference type="EMBL" id="KAK9074367.1"/>
    </source>
</evidence>
<name>A0AAP0H7C0_9ASTR</name>
<dbReference type="AlphaFoldDB" id="A0AAP0H7C0"/>